<evidence type="ECO:0000256" key="4">
    <source>
        <dbReference type="RuleBase" id="RU362116"/>
    </source>
</evidence>
<accession>A0ABS6XJS7</accession>
<comment type="subcellular location">
    <subcellularLocation>
        <location evidence="1 4">Bacterial flagellum basal body</location>
    </subcellularLocation>
</comment>
<evidence type="ECO:0000259" key="6">
    <source>
        <dbReference type="Pfam" id="PF06429"/>
    </source>
</evidence>
<feature type="domain" description="Flagellar hook protein FlgE/F/G-like D1" evidence="7">
    <location>
        <begin position="85"/>
        <end position="152"/>
    </location>
</feature>
<reference evidence="8 9" key="1">
    <citation type="submission" date="2021-07" db="EMBL/GenBank/DDBJ databases">
        <title>Stakelama flava sp. nov., a novel endophytic bacterium isolated from branch of Kandelia candel.</title>
        <authorList>
            <person name="Tuo L."/>
        </authorList>
    </citation>
    <scope>NUCLEOTIDE SEQUENCE [LARGE SCALE GENOMIC DNA]</scope>
    <source>
        <strain evidence="8 9">CBK3Z-3</strain>
    </source>
</reference>
<proteinExistence type="inferred from homology"/>
<feature type="domain" description="Flagellar basal body rod protein N-terminal" evidence="5">
    <location>
        <begin position="13"/>
        <end position="35"/>
    </location>
</feature>
<dbReference type="Pfam" id="PF22692">
    <property type="entry name" value="LlgE_F_G_D1"/>
    <property type="match status" value="1"/>
</dbReference>
<dbReference type="EMBL" id="JAHWZX010000004">
    <property type="protein sequence ID" value="MBW4330455.1"/>
    <property type="molecule type" value="Genomic_DNA"/>
</dbReference>
<dbReference type="Pfam" id="PF06429">
    <property type="entry name" value="Flg_bbr_C"/>
    <property type="match status" value="1"/>
</dbReference>
<evidence type="ECO:0000256" key="2">
    <source>
        <dbReference type="ARBA" id="ARBA00009677"/>
    </source>
</evidence>
<keyword evidence="8" id="KW-0969">Cilium</keyword>
<evidence type="ECO:0000259" key="5">
    <source>
        <dbReference type="Pfam" id="PF00460"/>
    </source>
</evidence>
<dbReference type="InterPro" id="IPR001444">
    <property type="entry name" value="Flag_bb_rod_N"/>
</dbReference>
<name>A0ABS6XJS7_9SPHN</name>
<dbReference type="InterPro" id="IPR020013">
    <property type="entry name" value="Flagellar_FlgE/F/G"/>
</dbReference>
<keyword evidence="8" id="KW-0966">Cell projection</keyword>
<comment type="similarity">
    <text evidence="2 4">Belongs to the flagella basal body rod proteins family.</text>
</comment>
<evidence type="ECO:0000256" key="3">
    <source>
        <dbReference type="ARBA" id="ARBA00023143"/>
    </source>
</evidence>
<gene>
    <name evidence="8" type="ORF">KY084_06150</name>
</gene>
<dbReference type="InterPro" id="IPR010930">
    <property type="entry name" value="Flg_bb/hook_C_dom"/>
</dbReference>
<sequence length="246" mass="26405">MDITSYVLLSHEQALRRRMDVVSNNMANLSTAGFKREDPLFREYVERTGNADAPTRTTSMVLDYGTVHDTSAGSFQVTDNPLDIMIDGPGYLSVETPEGGVAYTRAGYLKVAEDGTLTNAAGMRLLGEGGRPITVPVEDAGRLSIADDGTIKGPNGELGRVAVTMFDNEASVDPRGDGMFTGQGGRELTAAETRLRSGGIEGSNVQPIVETTNMVAILRAYQTSMRMAESMNDIRKSAIDKLGRFG</sequence>
<keyword evidence="8" id="KW-0282">Flagellum</keyword>
<dbReference type="Proteomes" id="UP001197214">
    <property type="component" value="Unassembled WGS sequence"/>
</dbReference>
<keyword evidence="3 4" id="KW-0975">Bacterial flagellum</keyword>
<evidence type="ECO:0000313" key="9">
    <source>
        <dbReference type="Proteomes" id="UP001197214"/>
    </source>
</evidence>
<evidence type="ECO:0000256" key="1">
    <source>
        <dbReference type="ARBA" id="ARBA00004117"/>
    </source>
</evidence>
<dbReference type="NCBIfam" id="TIGR03506">
    <property type="entry name" value="FlgEFG_subfam"/>
    <property type="match status" value="1"/>
</dbReference>
<dbReference type="InterPro" id="IPR053967">
    <property type="entry name" value="LlgE_F_G-like_D1"/>
</dbReference>
<organism evidence="8 9">
    <name type="scientific">Stakelama flava</name>
    <dbReference type="NCBI Taxonomy" id="2860338"/>
    <lineage>
        <taxon>Bacteria</taxon>
        <taxon>Pseudomonadati</taxon>
        <taxon>Pseudomonadota</taxon>
        <taxon>Alphaproteobacteria</taxon>
        <taxon>Sphingomonadales</taxon>
        <taxon>Sphingomonadaceae</taxon>
        <taxon>Stakelama</taxon>
    </lineage>
</organism>
<dbReference type="PANTHER" id="PTHR30435">
    <property type="entry name" value="FLAGELLAR PROTEIN"/>
    <property type="match status" value="1"/>
</dbReference>
<dbReference type="Pfam" id="PF00460">
    <property type="entry name" value="Flg_bb_rod"/>
    <property type="match status" value="1"/>
</dbReference>
<evidence type="ECO:0000259" key="7">
    <source>
        <dbReference type="Pfam" id="PF22692"/>
    </source>
</evidence>
<protein>
    <submittedName>
        <fullName evidence="8">Flagellar hook basal-body protein</fullName>
    </submittedName>
</protein>
<keyword evidence="9" id="KW-1185">Reference proteome</keyword>
<evidence type="ECO:0000313" key="8">
    <source>
        <dbReference type="EMBL" id="MBW4330455.1"/>
    </source>
</evidence>
<comment type="caution">
    <text evidence="8">The sequence shown here is derived from an EMBL/GenBank/DDBJ whole genome shotgun (WGS) entry which is preliminary data.</text>
</comment>
<feature type="domain" description="Flagellar basal-body/hook protein C-terminal" evidence="6">
    <location>
        <begin position="197"/>
        <end position="239"/>
    </location>
</feature>
<dbReference type="RefSeq" id="WP_219237562.1">
    <property type="nucleotide sequence ID" value="NZ_JAHWZX010000004.1"/>
</dbReference>
<dbReference type="PANTHER" id="PTHR30435:SF19">
    <property type="entry name" value="FLAGELLAR BASAL-BODY ROD PROTEIN FLGG"/>
    <property type="match status" value="1"/>
</dbReference>